<dbReference type="InterPro" id="IPR052931">
    <property type="entry name" value="Prophage_regulatory_activator"/>
</dbReference>
<keyword evidence="2" id="KW-1185">Reference proteome</keyword>
<reference evidence="1 2" key="1">
    <citation type="journal article" date="2018" name="ISME J.">
        <title>Endosymbiont genomes yield clues of tubeworm success.</title>
        <authorList>
            <person name="Li Y."/>
            <person name="Liles M.R."/>
            <person name="Halanych K.M."/>
        </authorList>
    </citation>
    <scope>NUCLEOTIDE SEQUENCE [LARGE SCALE GENOMIC DNA]</scope>
    <source>
        <strain evidence="1">A1464</strain>
    </source>
</reference>
<dbReference type="PANTHER" id="PTHR36154">
    <property type="entry name" value="DNA-BINDING TRANSCRIPTIONAL ACTIVATOR ALPA"/>
    <property type="match status" value="1"/>
</dbReference>
<dbReference type="InterPro" id="IPR010260">
    <property type="entry name" value="AlpA"/>
</dbReference>
<organism evidence="1 2">
    <name type="scientific">endosymbiont of Galathealinum brachiosum</name>
    <dbReference type="NCBI Taxonomy" id="2200906"/>
    <lineage>
        <taxon>Bacteria</taxon>
        <taxon>Pseudomonadati</taxon>
        <taxon>Pseudomonadota</taxon>
        <taxon>Gammaproteobacteria</taxon>
        <taxon>sulfur-oxidizing symbionts</taxon>
    </lineage>
</organism>
<proteinExistence type="predicted"/>
<comment type="caution">
    <text evidence="1">The sequence shown here is derived from an EMBL/GenBank/DDBJ whole genome shotgun (WGS) entry which is preliminary data.</text>
</comment>
<name>A0A370D859_9GAMM</name>
<accession>A0A370D859</accession>
<dbReference type="Proteomes" id="UP000254266">
    <property type="component" value="Unassembled WGS sequence"/>
</dbReference>
<dbReference type="PANTHER" id="PTHR36154:SF1">
    <property type="entry name" value="DNA-BINDING TRANSCRIPTIONAL ACTIVATOR ALPA"/>
    <property type="match status" value="1"/>
</dbReference>
<dbReference type="Pfam" id="PF05930">
    <property type="entry name" value="Phage_AlpA"/>
    <property type="match status" value="1"/>
</dbReference>
<gene>
    <name evidence="1" type="ORF">DIZ80_17415</name>
</gene>
<sequence length="64" mass="7433">MTHIILRLPAVKERTGLSRSTIYLMMSKKQFPLPISLGDRAVGWLEEDINHWIEQRIGNSRTVK</sequence>
<dbReference type="Gene3D" id="1.10.238.160">
    <property type="match status" value="1"/>
</dbReference>
<evidence type="ECO:0000313" key="1">
    <source>
        <dbReference type="EMBL" id="RDH80800.1"/>
    </source>
</evidence>
<dbReference type="AlphaFoldDB" id="A0A370D859"/>
<evidence type="ECO:0000313" key="2">
    <source>
        <dbReference type="Proteomes" id="UP000254266"/>
    </source>
</evidence>
<dbReference type="EMBL" id="QFXC01000014">
    <property type="protein sequence ID" value="RDH80800.1"/>
    <property type="molecule type" value="Genomic_DNA"/>
</dbReference>
<protein>
    <submittedName>
        <fullName evidence="1">AlpA family transcriptional regulator</fullName>
    </submittedName>
</protein>